<dbReference type="InterPro" id="IPR050838">
    <property type="entry name" value="Ketopantoate_reductase"/>
</dbReference>
<dbReference type="Pfam" id="PF08546">
    <property type="entry name" value="ApbA_C"/>
    <property type="match status" value="1"/>
</dbReference>
<evidence type="ECO:0000259" key="11">
    <source>
        <dbReference type="Pfam" id="PF02558"/>
    </source>
</evidence>
<keyword evidence="5 10" id="KW-0566">Pantothenate biosynthesis</keyword>
<dbReference type="RefSeq" id="WP_114482969.1">
    <property type="nucleotide sequence ID" value="NZ_QPJU01000003.1"/>
</dbReference>
<keyword evidence="14" id="KW-1185">Reference proteome</keyword>
<feature type="domain" description="Ketopantoate reductase C-terminal" evidence="12">
    <location>
        <begin position="177"/>
        <end position="302"/>
    </location>
</feature>
<evidence type="ECO:0000256" key="6">
    <source>
        <dbReference type="ARBA" id="ARBA00022857"/>
    </source>
</evidence>
<comment type="function">
    <text evidence="10">Catalyzes the NADPH-dependent reduction of ketopantoate into pantoic acid.</text>
</comment>
<comment type="catalytic activity">
    <reaction evidence="9 10">
        <text>(R)-pantoate + NADP(+) = 2-dehydropantoate + NADPH + H(+)</text>
        <dbReference type="Rhea" id="RHEA:16233"/>
        <dbReference type="ChEBI" id="CHEBI:11561"/>
        <dbReference type="ChEBI" id="CHEBI:15378"/>
        <dbReference type="ChEBI" id="CHEBI:15980"/>
        <dbReference type="ChEBI" id="CHEBI:57783"/>
        <dbReference type="ChEBI" id="CHEBI:58349"/>
        <dbReference type="EC" id="1.1.1.169"/>
    </reaction>
</comment>
<dbReference type="InterPro" id="IPR013752">
    <property type="entry name" value="KPA_reductase"/>
</dbReference>
<comment type="similarity">
    <text evidence="2 10">Belongs to the ketopantoate reductase family.</text>
</comment>
<sequence length="309" mass="32580">MLKTGHTKIAVMGAGAVGCYNGGMLARAGHEVVLIGRPAHVQAIQAQGLLLQTQSFTERVAVAASTEPSAVQGAQWVLFCVKSTDTESAARAMAPHLDPGAIVLSLQNGVDNAERLQALLPQHLVLPAVVYVAAEMAGPGHVLHRGRGELVLAPSPASADIAATLQAAGIPTQVSDDVARALWSKLVLNCAYNPLSALTQLSYGEIVLSPDLPVAQVMDDIVRECLVVARASGVELPENLYDSVRQLAASMPTQTSSTAQDLARGRRSEIDHLNGFIVRRGAALGLDTPVNRLLHTLVRLLEKRVVQNG</sequence>
<dbReference type="OrthoDB" id="8555723at2"/>
<evidence type="ECO:0000256" key="7">
    <source>
        <dbReference type="ARBA" id="ARBA00023002"/>
    </source>
</evidence>
<evidence type="ECO:0000256" key="10">
    <source>
        <dbReference type="RuleBase" id="RU362068"/>
    </source>
</evidence>
<dbReference type="InterPro" id="IPR013328">
    <property type="entry name" value="6PGD_dom2"/>
</dbReference>
<dbReference type="SUPFAM" id="SSF51735">
    <property type="entry name" value="NAD(P)-binding Rossmann-fold domains"/>
    <property type="match status" value="1"/>
</dbReference>
<dbReference type="Proteomes" id="UP000252174">
    <property type="component" value="Unassembled WGS sequence"/>
</dbReference>
<dbReference type="InterPro" id="IPR013332">
    <property type="entry name" value="KPR_N"/>
</dbReference>
<dbReference type="EMBL" id="QPJU01000003">
    <property type="protein sequence ID" value="RCX10286.1"/>
    <property type="molecule type" value="Genomic_DNA"/>
</dbReference>
<dbReference type="AlphaFoldDB" id="A0A369APX3"/>
<keyword evidence="7 10" id="KW-0560">Oxidoreductase</keyword>
<dbReference type="PROSITE" id="PS51257">
    <property type="entry name" value="PROKAR_LIPOPROTEIN"/>
    <property type="match status" value="1"/>
</dbReference>
<dbReference type="InterPro" id="IPR036291">
    <property type="entry name" value="NAD(P)-bd_dom_sf"/>
</dbReference>
<evidence type="ECO:0000313" key="14">
    <source>
        <dbReference type="Proteomes" id="UP000252174"/>
    </source>
</evidence>
<proteinExistence type="inferred from homology"/>
<protein>
    <recommendedName>
        <fullName evidence="4 10">2-dehydropantoate 2-reductase</fullName>
        <ecNumber evidence="3 10">1.1.1.169</ecNumber>
    </recommendedName>
    <alternativeName>
        <fullName evidence="8 10">Ketopantoate reductase</fullName>
    </alternativeName>
</protein>
<dbReference type="GO" id="GO:0015940">
    <property type="term" value="P:pantothenate biosynthetic process"/>
    <property type="evidence" value="ECO:0007669"/>
    <property type="project" value="UniProtKB-UniPathway"/>
</dbReference>
<dbReference type="PANTHER" id="PTHR43765">
    <property type="entry name" value="2-DEHYDROPANTOATE 2-REDUCTASE-RELATED"/>
    <property type="match status" value="1"/>
</dbReference>
<dbReference type="FunFam" id="1.10.1040.10:FF:000017">
    <property type="entry name" value="2-dehydropantoate 2-reductase"/>
    <property type="match status" value="1"/>
</dbReference>
<name>A0A369APX3_9BURK</name>
<dbReference type="NCBIfam" id="TIGR00745">
    <property type="entry name" value="apbA_panE"/>
    <property type="match status" value="1"/>
</dbReference>
<evidence type="ECO:0000256" key="1">
    <source>
        <dbReference type="ARBA" id="ARBA00004994"/>
    </source>
</evidence>
<evidence type="ECO:0000313" key="13">
    <source>
        <dbReference type="EMBL" id="RCX10286.1"/>
    </source>
</evidence>
<evidence type="ECO:0000256" key="2">
    <source>
        <dbReference type="ARBA" id="ARBA00007870"/>
    </source>
</evidence>
<dbReference type="GO" id="GO:0050661">
    <property type="term" value="F:NADP binding"/>
    <property type="evidence" value="ECO:0007669"/>
    <property type="project" value="TreeGrafter"/>
</dbReference>
<dbReference type="Gene3D" id="3.40.50.720">
    <property type="entry name" value="NAD(P)-binding Rossmann-like Domain"/>
    <property type="match status" value="1"/>
</dbReference>
<feature type="domain" description="Ketopantoate reductase N-terminal" evidence="11">
    <location>
        <begin position="9"/>
        <end position="154"/>
    </location>
</feature>
<organism evidence="13 14">
    <name type="scientific">Extensimonas vulgaris</name>
    <dbReference type="NCBI Taxonomy" id="1031594"/>
    <lineage>
        <taxon>Bacteria</taxon>
        <taxon>Pseudomonadati</taxon>
        <taxon>Pseudomonadota</taxon>
        <taxon>Betaproteobacteria</taxon>
        <taxon>Burkholderiales</taxon>
        <taxon>Comamonadaceae</taxon>
        <taxon>Extensimonas</taxon>
    </lineage>
</organism>
<evidence type="ECO:0000256" key="4">
    <source>
        <dbReference type="ARBA" id="ARBA00019465"/>
    </source>
</evidence>
<dbReference type="UniPathway" id="UPA00028">
    <property type="reaction ID" value="UER00004"/>
</dbReference>
<dbReference type="GO" id="GO:0005737">
    <property type="term" value="C:cytoplasm"/>
    <property type="evidence" value="ECO:0007669"/>
    <property type="project" value="TreeGrafter"/>
</dbReference>
<dbReference type="EC" id="1.1.1.169" evidence="3 10"/>
<evidence type="ECO:0000256" key="5">
    <source>
        <dbReference type="ARBA" id="ARBA00022655"/>
    </source>
</evidence>
<keyword evidence="6 10" id="KW-0521">NADP</keyword>
<accession>A0A369APX3</accession>
<gene>
    <name evidence="13" type="ORF">DFR45_103273</name>
</gene>
<evidence type="ECO:0000259" key="12">
    <source>
        <dbReference type="Pfam" id="PF08546"/>
    </source>
</evidence>
<comment type="caution">
    <text evidence="13">The sequence shown here is derived from an EMBL/GenBank/DDBJ whole genome shotgun (WGS) entry which is preliminary data.</text>
</comment>
<dbReference type="Gene3D" id="1.10.1040.10">
    <property type="entry name" value="N-(1-d-carboxylethyl)-l-norvaline Dehydrogenase, domain 2"/>
    <property type="match status" value="1"/>
</dbReference>
<dbReference type="GO" id="GO:0008677">
    <property type="term" value="F:2-dehydropantoate 2-reductase activity"/>
    <property type="evidence" value="ECO:0007669"/>
    <property type="project" value="UniProtKB-EC"/>
</dbReference>
<dbReference type="InterPro" id="IPR008927">
    <property type="entry name" value="6-PGluconate_DH-like_C_sf"/>
</dbReference>
<evidence type="ECO:0000256" key="3">
    <source>
        <dbReference type="ARBA" id="ARBA00013014"/>
    </source>
</evidence>
<evidence type="ECO:0000256" key="9">
    <source>
        <dbReference type="ARBA" id="ARBA00048793"/>
    </source>
</evidence>
<comment type="pathway">
    <text evidence="1 10">Cofactor biosynthesis; (R)-pantothenate biosynthesis; (R)-pantoate from 3-methyl-2-oxobutanoate: step 2/2.</text>
</comment>
<dbReference type="InterPro" id="IPR003710">
    <property type="entry name" value="ApbA"/>
</dbReference>
<dbReference type="SUPFAM" id="SSF48179">
    <property type="entry name" value="6-phosphogluconate dehydrogenase C-terminal domain-like"/>
    <property type="match status" value="1"/>
</dbReference>
<reference evidence="13 14" key="1">
    <citation type="submission" date="2018-07" db="EMBL/GenBank/DDBJ databases">
        <title>Genomic Encyclopedia of Type Strains, Phase IV (KMG-IV): sequencing the most valuable type-strain genomes for metagenomic binning, comparative biology and taxonomic classification.</title>
        <authorList>
            <person name="Goeker M."/>
        </authorList>
    </citation>
    <scope>NUCLEOTIDE SEQUENCE [LARGE SCALE GENOMIC DNA]</scope>
    <source>
        <strain evidence="13 14">DSM 100911</strain>
    </source>
</reference>
<evidence type="ECO:0000256" key="8">
    <source>
        <dbReference type="ARBA" id="ARBA00032024"/>
    </source>
</evidence>
<dbReference type="PANTHER" id="PTHR43765:SF2">
    <property type="entry name" value="2-DEHYDROPANTOATE 2-REDUCTASE"/>
    <property type="match status" value="1"/>
</dbReference>
<dbReference type="Pfam" id="PF02558">
    <property type="entry name" value="ApbA"/>
    <property type="match status" value="1"/>
</dbReference>